<name>A0A1M5WG96_9BRAD</name>
<sequence>MLKRMMIMLGMVGVVFGGLAWFVNFRAGLIRNALAALADPPQTVSTTTATTSEWQPKLTAVGSFRAVNGADLALQLAGIVDKIHFESGKDVEAGEVLLDLHKEDDVAKLQSLQATADGFGVTLKRDQGQLKINAVSQATVDSDLVNQRNALALVAQQQALVEQKTLKAPFSGRLGVRQVDVGQYLSAGTTIVTLQALDRLYVDFTLPQQAVDQVKVGQEVNARVDSYPNQTFKGQVQAINSKVDQTSRNLEVRAIFDNAARKLLPGMYVLIDLAVGKASRYVTLPQTAIVYNPYGNSVYLAVKGDAGKDGLVARQSVVQTGLTRGDQVAVISGVEQGATVITTGQMKLRNGTTLKVDNTIPVANDANPKPVDQ</sequence>
<reference evidence="4 5" key="1">
    <citation type="submission" date="2016-11" db="EMBL/GenBank/DDBJ databases">
        <authorList>
            <person name="Jaros S."/>
            <person name="Januszkiewicz K."/>
            <person name="Wedrychowicz H."/>
        </authorList>
    </citation>
    <scope>NUCLEOTIDE SEQUENCE [LARGE SCALE GENOMIC DNA]</scope>
    <source>
        <strain evidence="4 5">GAS138</strain>
    </source>
</reference>
<accession>A0A1M5WG96</accession>
<feature type="domain" description="CusB-like beta-barrel" evidence="3">
    <location>
        <begin position="202"/>
        <end position="274"/>
    </location>
</feature>
<evidence type="ECO:0000259" key="2">
    <source>
        <dbReference type="Pfam" id="PF25917"/>
    </source>
</evidence>
<dbReference type="Gene3D" id="2.40.420.20">
    <property type="match status" value="1"/>
</dbReference>
<dbReference type="GO" id="GO:1990281">
    <property type="term" value="C:efflux pump complex"/>
    <property type="evidence" value="ECO:0007669"/>
    <property type="project" value="TreeGrafter"/>
</dbReference>
<comment type="similarity">
    <text evidence="1">Belongs to the membrane fusion protein (MFP) (TC 8.A.1) family.</text>
</comment>
<dbReference type="NCBIfam" id="TIGR01730">
    <property type="entry name" value="RND_mfp"/>
    <property type="match status" value="1"/>
</dbReference>
<dbReference type="InterPro" id="IPR006143">
    <property type="entry name" value="RND_pump_MFP"/>
</dbReference>
<evidence type="ECO:0000259" key="3">
    <source>
        <dbReference type="Pfam" id="PF25954"/>
    </source>
</evidence>
<dbReference type="SUPFAM" id="SSF111369">
    <property type="entry name" value="HlyD-like secretion proteins"/>
    <property type="match status" value="1"/>
</dbReference>
<dbReference type="PANTHER" id="PTHR30469:SF11">
    <property type="entry name" value="BLL4320 PROTEIN"/>
    <property type="match status" value="1"/>
</dbReference>
<dbReference type="Pfam" id="PF25917">
    <property type="entry name" value="BSH_RND"/>
    <property type="match status" value="1"/>
</dbReference>
<evidence type="ECO:0000313" key="5">
    <source>
        <dbReference type="Proteomes" id="UP000189796"/>
    </source>
</evidence>
<protein>
    <submittedName>
        <fullName evidence="4">Membrane fusion protein, multidrug efflux system</fullName>
    </submittedName>
</protein>
<dbReference type="AlphaFoldDB" id="A0A1M5WG96"/>
<dbReference type="Proteomes" id="UP000189796">
    <property type="component" value="Chromosome I"/>
</dbReference>
<proteinExistence type="inferred from homology"/>
<dbReference type="Gene3D" id="2.40.30.170">
    <property type="match status" value="1"/>
</dbReference>
<dbReference type="OrthoDB" id="9806939at2"/>
<dbReference type="RefSeq" id="WP_079607644.1">
    <property type="nucleotide sequence ID" value="NZ_LT670817.1"/>
</dbReference>
<dbReference type="Gene3D" id="1.10.287.470">
    <property type="entry name" value="Helix hairpin bin"/>
    <property type="match status" value="1"/>
</dbReference>
<dbReference type="PANTHER" id="PTHR30469">
    <property type="entry name" value="MULTIDRUG RESISTANCE PROTEIN MDTA"/>
    <property type="match status" value="1"/>
</dbReference>
<organism evidence="4 5">
    <name type="scientific">Bradyrhizobium erythrophlei</name>
    <dbReference type="NCBI Taxonomy" id="1437360"/>
    <lineage>
        <taxon>Bacteria</taxon>
        <taxon>Pseudomonadati</taxon>
        <taxon>Pseudomonadota</taxon>
        <taxon>Alphaproteobacteria</taxon>
        <taxon>Hyphomicrobiales</taxon>
        <taxon>Nitrobacteraceae</taxon>
        <taxon>Bradyrhizobium</taxon>
    </lineage>
</organism>
<dbReference type="EMBL" id="LT670817">
    <property type="protein sequence ID" value="SHH86273.1"/>
    <property type="molecule type" value="Genomic_DNA"/>
</dbReference>
<dbReference type="FunFam" id="2.40.420.20:FF:000037">
    <property type="entry name" value="RND family efflux transporter, MFP subunit"/>
    <property type="match status" value="1"/>
</dbReference>
<gene>
    <name evidence="4" type="ORF">SAMN05443248_6549</name>
</gene>
<dbReference type="InterPro" id="IPR058625">
    <property type="entry name" value="MdtA-like_BSH"/>
</dbReference>
<dbReference type="Pfam" id="PF25954">
    <property type="entry name" value="Beta-barrel_RND_2"/>
    <property type="match status" value="1"/>
</dbReference>
<dbReference type="InterPro" id="IPR058792">
    <property type="entry name" value="Beta-barrel_RND_2"/>
</dbReference>
<evidence type="ECO:0000256" key="1">
    <source>
        <dbReference type="ARBA" id="ARBA00009477"/>
    </source>
</evidence>
<dbReference type="Gene3D" id="2.40.50.100">
    <property type="match status" value="1"/>
</dbReference>
<feature type="domain" description="Multidrug resistance protein MdtA-like barrel-sandwich hybrid" evidence="2">
    <location>
        <begin position="70"/>
        <end position="190"/>
    </location>
</feature>
<dbReference type="GO" id="GO:0015562">
    <property type="term" value="F:efflux transmembrane transporter activity"/>
    <property type="evidence" value="ECO:0007669"/>
    <property type="project" value="TreeGrafter"/>
</dbReference>
<dbReference type="FunFam" id="2.40.30.170:FF:000010">
    <property type="entry name" value="Efflux RND transporter periplasmic adaptor subunit"/>
    <property type="match status" value="1"/>
</dbReference>
<evidence type="ECO:0000313" key="4">
    <source>
        <dbReference type="EMBL" id="SHH86273.1"/>
    </source>
</evidence>